<accession>A0ABN8GM44</accession>
<proteinExistence type="predicted"/>
<dbReference type="EMBL" id="CAKMMW010000010">
    <property type="protein sequence ID" value="CAH1210769.1"/>
    <property type="molecule type" value="Genomic_DNA"/>
</dbReference>
<dbReference type="Proteomes" id="UP000838821">
    <property type="component" value="Unassembled WGS sequence"/>
</dbReference>
<comment type="caution">
    <text evidence="1">The sequence shown here is derived from an EMBL/GenBank/DDBJ whole genome shotgun (WGS) entry which is preliminary data.</text>
</comment>
<reference evidence="1" key="1">
    <citation type="submission" date="2022-01" db="EMBL/GenBank/DDBJ databases">
        <authorList>
            <person name="Criscuolo A."/>
        </authorList>
    </citation>
    <scope>NUCLEOTIDE SEQUENCE</scope>
    <source>
        <strain evidence="1">CIP111891</strain>
    </source>
</reference>
<evidence type="ECO:0000313" key="1">
    <source>
        <dbReference type="EMBL" id="CAH1210769.1"/>
    </source>
</evidence>
<protein>
    <submittedName>
        <fullName evidence="1">Uncharacterized protein</fullName>
    </submittedName>
</protein>
<gene>
    <name evidence="1" type="ORF">PAECIP111891_03582</name>
</gene>
<organism evidence="1 2">
    <name type="scientific">Paenibacillus allorhizoplanae</name>
    <dbReference type="NCBI Taxonomy" id="2905648"/>
    <lineage>
        <taxon>Bacteria</taxon>
        <taxon>Bacillati</taxon>
        <taxon>Bacillota</taxon>
        <taxon>Bacilli</taxon>
        <taxon>Bacillales</taxon>
        <taxon>Paenibacillaceae</taxon>
        <taxon>Paenibacillus</taxon>
    </lineage>
</organism>
<name>A0ABN8GM44_9BACL</name>
<keyword evidence="2" id="KW-1185">Reference proteome</keyword>
<sequence length="57" mass="6349">MNSANKPPNAKMTKPHLSECLVFSHYQSSSYAINFNPTAALSTIEMNTILFQFLDSP</sequence>
<evidence type="ECO:0000313" key="2">
    <source>
        <dbReference type="Proteomes" id="UP000838821"/>
    </source>
</evidence>